<reference evidence="4 5" key="1">
    <citation type="submission" date="2017-02" db="EMBL/GenBank/DDBJ databases">
        <authorList>
            <person name="Peterson S.W."/>
        </authorList>
    </citation>
    <scope>NUCLEOTIDE SEQUENCE [LARGE SCALE GENOMIC DNA]</scope>
    <source>
        <strain evidence="4 5">B Ar 00.02</strain>
    </source>
</reference>
<dbReference type="InterPro" id="IPR009057">
    <property type="entry name" value="Homeodomain-like_sf"/>
</dbReference>
<sequence length="208" mass="23074">MNDVDGRSARAERTRSLIVDAHLGLITDGELKPTARQVTERAGVSPRTLWGHFTDMEAVMAASARQQLDARKAAFTPPLEGTDLPERLRAFAYYRAAALEELAPLARAADVQRPFSPVLQQNLRQNLETIRAEIEAHFAEELDRHEAGERERLVAALVVASDWASWQLLRQYLERSVAEARAVLETSVAALLVVRDPSVEELTKGNPA</sequence>
<dbReference type="EMBL" id="FUHW01000024">
    <property type="protein sequence ID" value="SJM60898.1"/>
    <property type="molecule type" value="Genomic_DNA"/>
</dbReference>
<keyword evidence="1 2" id="KW-0238">DNA-binding</keyword>
<keyword evidence="5" id="KW-1185">Reference proteome</keyword>
<protein>
    <recommendedName>
        <fullName evidence="3">HTH tetR-type domain-containing protein</fullName>
    </recommendedName>
</protein>
<gene>
    <name evidence="4" type="ORF">FM101_06555</name>
</gene>
<proteinExistence type="predicted"/>
<accession>A0A1R4FYA2</accession>
<feature type="domain" description="HTH tetR-type" evidence="3">
    <location>
        <begin position="12"/>
        <end position="71"/>
    </location>
</feature>
<evidence type="ECO:0000259" key="3">
    <source>
        <dbReference type="PROSITE" id="PS50977"/>
    </source>
</evidence>
<evidence type="ECO:0000256" key="2">
    <source>
        <dbReference type="PROSITE-ProRule" id="PRU00335"/>
    </source>
</evidence>
<dbReference type="InterPro" id="IPR001647">
    <property type="entry name" value="HTH_TetR"/>
</dbReference>
<organism evidence="4 5">
    <name type="scientific">Arthrobacter rhombi</name>
    <dbReference type="NCBI Taxonomy" id="71253"/>
    <lineage>
        <taxon>Bacteria</taxon>
        <taxon>Bacillati</taxon>
        <taxon>Actinomycetota</taxon>
        <taxon>Actinomycetes</taxon>
        <taxon>Micrococcales</taxon>
        <taxon>Micrococcaceae</taxon>
        <taxon>Arthrobacter</taxon>
    </lineage>
</organism>
<evidence type="ECO:0000313" key="5">
    <source>
        <dbReference type="Proteomes" id="UP000195913"/>
    </source>
</evidence>
<dbReference type="PROSITE" id="PS50977">
    <property type="entry name" value="HTH_TETR_2"/>
    <property type="match status" value="1"/>
</dbReference>
<name>A0A1R4FYA2_9MICC</name>
<evidence type="ECO:0000256" key="1">
    <source>
        <dbReference type="ARBA" id="ARBA00023125"/>
    </source>
</evidence>
<dbReference type="Gene3D" id="1.10.357.10">
    <property type="entry name" value="Tetracycline Repressor, domain 2"/>
    <property type="match status" value="1"/>
</dbReference>
<dbReference type="AlphaFoldDB" id="A0A1R4FYA2"/>
<dbReference type="SUPFAM" id="SSF46689">
    <property type="entry name" value="Homeodomain-like"/>
    <property type="match status" value="1"/>
</dbReference>
<dbReference type="RefSeq" id="WP_086997178.1">
    <property type="nucleotide sequence ID" value="NZ_FUHW01000024.1"/>
</dbReference>
<dbReference type="Proteomes" id="UP000195913">
    <property type="component" value="Unassembled WGS sequence"/>
</dbReference>
<dbReference type="GO" id="GO:0003677">
    <property type="term" value="F:DNA binding"/>
    <property type="evidence" value="ECO:0007669"/>
    <property type="project" value="UniProtKB-UniRule"/>
</dbReference>
<evidence type="ECO:0000313" key="4">
    <source>
        <dbReference type="EMBL" id="SJM60898.1"/>
    </source>
</evidence>
<feature type="DNA-binding region" description="H-T-H motif" evidence="2">
    <location>
        <begin position="34"/>
        <end position="53"/>
    </location>
</feature>